<dbReference type="GO" id="GO:0016655">
    <property type="term" value="F:oxidoreductase activity, acting on NAD(P)H, quinone or similar compound as acceptor"/>
    <property type="evidence" value="ECO:0007669"/>
    <property type="project" value="InterPro"/>
</dbReference>
<feature type="domain" description="Flavodoxin-like fold" evidence="7">
    <location>
        <begin position="1"/>
        <end position="201"/>
    </location>
</feature>
<accession>A0AAX2EN67</accession>
<proteinExistence type="inferred from homology"/>
<dbReference type="InterPro" id="IPR023048">
    <property type="entry name" value="NADH:quinone_OxRdtase_FMN_depd"/>
</dbReference>
<name>A0AAX2EN67_9ENTR</name>
<comment type="function">
    <text evidence="6">Quinone reductase that provides resistance to thiol-specific stress caused by electrophilic quinones.</text>
</comment>
<keyword evidence="4 6" id="KW-0520">NAD</keyword>
<evidence type="ECO:0000256" key="1">
    <source>
        <dbReference type="ARBA" id="ARBA00022630"/>
    </source>
</evidence>
<dbReference type="GO" id="GO:0009055">
    <property type="term" value="F:electron transfer activity"/>
    <property type="evidence" value="ECO:0007669"/>
    <property type="project" value="UniProtKB-UniRule"/>
</dbReference>
<gene>
    <name evidence="6" type="primary">azoR</name>
    <name evidence="9" type="ORF">SAMN03159428_00924</name>
    <name evidence="8" type="ORF">SAMN03159514_00927</name>
</gene>
<comment type="similarity">
    <text evidence="6">Belongs to the azoreductase type 1 family.</text>
</comment>
<comment type="catalytic activity">
    <reaction evidence="5">
        <text>N,N-dimethyl-1,4-phenylenediamine + anthranilate + 2 NAD(+) = 2-(4-dimethylaminophenyl)diazenylbenzoate + 2 NADH + 2 H(+)</text>
        <dbReference type="Rhea" id="RHEA:55872"/>
        <dbReference type="ChEBI" id="CHEBI:15378"/>
        <dbReference type="ChEBI" id="CHEBI:15783"/>
        <dbReference type="ChEBI" id="CHEBI:16567"/>
        <dbReference type="ChEBI" id="CHEBI:57540"/>
        <dbReference type="ChEBI" id="CHEBI:57945"/>
        <dbReference type="ChEBI" id="CHEBI:71579"/>
        <dbReference type="EC" id="1.7.1.17"/>
    </reaction>
    <physiologicalReaction direction="right-to-left" evidence="5">
        <dbReference type="Rhea" id="RHEA:55874"/>
    </physiologicalReaction>
</comment>
<dbReference type="Proteomes" id="UP000198760">
    <property type="component" value="Unassembled WGS sequence"/>
</dbReference>
<evidence type="ECO:0000256" key="4">
    <source>
        <dbReference type="ARBA" id="ARBA00023027"/>
    </source>
</evidence>
<organism evidence="8 11">
    <name type="scientific">Kosakonia radicincitans</name>
    <dbReference type="NCBI Taxonomy" id="283686"/>
    <lineage>
        <taxon>Bacteria</taxon>
        <taxon>Pseudomonadati</taxon>
        <taxon>Pseudomonadota</taxon>
        <taxon>Gammaproteobacteria</taxon>
        <taxon>Enterobacterales</taxon>
        <taxon>Enterobacteriaceae</taxon>
        <taxon>Kosakonia</taxon>
    </lineage>
</organism>
<feature type="binding site" evidence="6">
    <location>
        <begin position="15"/>
        <end position="17"/>
    </location>
    <ligand>
        <name>FMN</name>
        <dbReference type="ChEBI" id="CHEBI:58210"/>
    </ligand>
</feature>
<protein>
    <recommendedName>
        <fullName evidence="6">FMN dependent NADH:quinone oxidoreductase</fullName>
        <ecNumber evidence="6">1.6.5.-</ecNumber>
    </recommendedName>
    <alternativeName>
        <fullName evidence="6">Azo-dye reductase</fullName>
    </alternativeName>
    <alternativeName>
        <fullName evidence="6">FMN-dependent NADH-azo compound oxidoreductase</fullName>
    </alternativeName>
    <alternativeName>
        <fullName evidence="6">FMN-dependent NADH-azoreductase</fullName>
        <ecNumber evidence="6">1.7.1.17</ecNumber>
    </alternativeName>
</protein>
<evidence type="ECO:0000313" key="11">
    <source>
        <dbReference type="Proteomes" id="UP000199173"/>
    </source>
</evidence>
<sequence length="209" mass="22892">MKILHIDSSINHDASISRHLSSEVVKQLTDSGKYSEVIYRDVVKNEIQHLTADIAAGFRPLPYTVAETAFDKSEQSVSQQLVTEFLDSDIIVIGAPMYNFSIPGQLKAWLDRIAQPGKIFNYTSSGPVGLAGDKKVIVVSARGGFYHQTPLQSMDFQENYLASFFGFLGISDVGFIRAEGASKGEEIKQQGIASAIASLNDTLQKFNLV</sequence>
<dbReference type="RefSeq" id="WP_072438592.1">
    <property type="nucleotide sequence ID" value="NZ_FONC01000001.1"/>
</dbReference>
<keyword evidence="1 6" id="KW-0285">Flavoprotein</keyword>
<dbReference type="HAMAP" id="MF_01216">
    <property type="entry name" value="Azoreductase_type1"/>
    <property type="match status" value="1"/>
</dbReference>
<feature type="binding site" evidence="6">
    <location>
        <begin position="97"/>
        <end position="100"/>
    </location>
    <ligand>
        <name>FMN</name>
        <dbReference type="ChEBI" id="CHEBI:58210"/>
    </ligand>
</feature>
<dbReference type="PANTHER" id="PTHR43741">
    <property type="entry name" value="FMN-DEPENDENT NADH-AZOREDUCTASE 1"/>
    <property type="match status" value="1"/>
</dbReference>
<evidence type="ECO:0000256" key="3">
    <source>
        <dbReference type="ARBA" id="ARBA00023002"/>
    </source>
</evidence>
<comment type="cofactor">
    <cofactor evidence="6">
        <name>FMN</name>
        <dbReference type="ChEBI" id="CHEBI:58210"/>
    </cofactor>
    <text evidence="6">Binds 1 FMN per subunit.</text>
</comment>
<comment type="catalytic activity">
    <reaction evidence="6">
        <text>2 a quinone + NADH + H(+) = 2 a 1,4-benzosemiquinone + NAD(+)</text>
        <dbReference type="Rhea" id="RHEA:65952"/>
        <dbReference type="ChEBI" id="CHEBI:15378"/>
        <dbReference type="ChEBI" id="CHEBI:57540"/>
        <dbReference type="ChEBI" id="CHEBI:57945"/>
        <dbReference type="ChEBI" id="CHEBI:132124"/>
        <dbReference type="ChEBI" id="CHEBI:134225"/>
    </reaction>
</comment>
<dbReference type="EMBL" id="FPAV01000001">
    <property type="protein sequence ID" value="SFT50379.1"/>
    <property type="molecule type" value="Genomic_DNA"/>
</dbReference>
<feature type="binding site" evidence="6">
    <location>
        <position position="9"/>
    </location>
    <ligand>
        <name>FMN</name>
        <dbReference type="ChEBI" id="CHEBI:58210"/>
    </ligand>
</feature>
<dbReference type="GO" id="GO:0016652">
    <property type="term" value="F:oxidoreductase activity, acting on NAD(P)H as acceptor"/>
    <property type="evidence" value="ECO:0007669"/>
    <property type="project" value="UniProtKB-UniRule"/>
</dbReference>
<evidence type="ECO:0000313" key="10">
    <source>
        <dbReference type="Proteomes" id="UP000198760"/>
    </source>
</evidence>
<dbReference type="InterPro" id="IPR003680">
    <property type="entry name" value="Flavodoxin_fold"/>
</dbReference>
<dbReference type="PANTHER" id="PTHR43741:SF4">
    <property type="entry name" value="FMN-DEPENDENT NADH:QUINONE OXIDOREDUCTASE"/>
    <property type="match status" value="1"/>
</dbReference>
<dbReference type="AlphaFoldDB" id="A0AAX2EN67"/>
<evidence type="ECO:0000256" key="5">
    <source>
        <dbReference type="ARBA" id="ARBA00048542"/>
    </source>
</evidence>
<evidence type="ECO:0000313" key="8">
    <source>
        <dbReference type="EMBL" id="SFR00673.1"/>
    </source>
</evidence>
<evidence type="ECO:0000256" key="6">
    <source>
        <dbReference type="HAMAP-Rule" id="MF_01216"/>
    </source>
</evidence>
<dbReference type="SUPFAM" id="SSF52218">
    <property type="entry name" value="Flavoproteins"/>
    <property type="match status" value="1"/>
</dbReference>
<dbReference type="GO" id="GO:0010181">
    <property type="term" value="F:FMN binding"/>
    <property type="evidence" value="ECO:0007669"/>
    <property type="project" value="UniProtKB-UniRule"/>
</dbReference>
<dbReference type="InterPro" id="IPR050104">
    <property type="entry name" value="FMN-dep_NADH:Q_OxRdtase_AzoR1"/>
</dbReference>
<evidence type="ECO:0000313" key="9">
    <source>
        <dbReference type="EMBL" id="SFT50379.1"/>
    </source>
</evidence>
<dbReference type="Gene3D" id="3.40.50.360">
    <property type="match status" value="1"/>
</dbReference>
<dbReference type="EC" id="1.7.1.17" evidence="6"/>
<dbReference type="Proteomes" id="UP000199173">
    <property type="component" value="Unassembled WGS sequence"/>
</dbReference>
<keyword evidence="3 6" id="KW-0560">Oxidoreductase</keyword>
<dbReference type="Pfam" id="PF02525">
    <property type="entry name" value="Flavodoxin_2"/>
    <property type="match status" value="1"/>
</dbReference>
<comment type="function">
    <text evidence="6">Also exhibits azoreductase activity. Catalyzes the reductive cleavage of the azo bond in aromatic azo compounds to the corresponding amines.</text>
</comment>
<comment type="subunit">
    <text evidence="6">Homodimer.</text>
</comment>
<comment type="caution">
    <text evidence="8">The sequence shown here is derived from an EMBL/GenBank/DDBJ whole genome shotgun (WGS) entry which is preliminary data.</text>
</comment>
<dbReference type="InterPro" id="IPR029039">
    <property type="entry name" value="Flavoprotein-like_sf"/>
</dbReference>
<comment type="caution">
    <text evidence="6">Lacks conserved residue(s) required for the propagation of feature annotation.</text>
</comment>
<dbReference type="EC" id="1.6.5.-" evidence="6"/>
<evidence type="ECO:0000256" key="2">
    <source>
        <dbReference type="ARBA" id="ARBA00022643"/>
    </source>
</evidence>
<reference evidence="10 11" key="1">
    <citation type="submission" date="2016-10" db="EMBL/GenBank/DDBJ databases">
        <authorList>
            <person name="Varghese N."/>
            <person name="Submissions S."/>
        </authorList>
    </citation>
    <scope>NUCLEOTIDE SEQUENCE [LARGE SCALE GENOMIC DNA]</scope>
    <source>
        <strain evidence="9 10">NFIX06</strain>
        <strain evidence="8 11">NFIX08</strain>
    </source>
</reference>
<evidence type="ECO:0000259" key="7">
    <source>
        <dbReference type="Pfam" id="PF02525"/>
    </source>
</evidence>
<keyword evidence="2 6" id="KW-0288">FMN</keyword>
<keyword evidence="10" id="KW-1185">Reference proteome</keyword>
<dbReference type="EMBL" id="FOYJ01000001">
    <property type="protein sequence ID" value="SFR00673.1"/>
    <property type="molecule type" value="Genomic_DNA"/>
</dbReference>